<sequence>MVNISVRLFYTIQMKFISTFCVLVFIHTISIAQDIHLTQYYTSNLSLNPAYTGNFDGDLKVVANSRSQWSQISPSMKTNMISVEKKFLKRPDEFGLGLILINDQVSSYFLHTNKIYISGSYQKNYKGHLLRFGVQSGIVMRNINTNDQTFPSQWDYQLGAYDPTANSNEGSVKNSWNYINVNAGVGWAHLFGKVKLSAGYALFNATRPTEGYGNANKSIPFRHVFNANAVYYLSTKMTVTPHLFYMNSASATDFMLGVNANRKLTENLGILFGAGYRGSTTNSDAAIGVLGFTYNRIAFGLSGDFNVSSLSKDARNKTAWEISISYTTPSRASNKLTIPCDRY</sequence>
<dbReference type="AlphaFoldDB" id="A0A6N4STU7"/>
<protein>
    <recommendedName>
        <fullName evidence="3">Bacteroidetes-specific membrane protein</fullName>
    </recommendedName>
</protein>
<dbReference type="Proteomes" id="UP000001822">
    <property type="component" value="Chromosome"/>
</dbReference>
<dbReference type="EMBL" id="CP000383">
    <property type="protein sequence ID" value="ABG59858.1"/>
    <property type="molecule type" value="Genomic_DNA"/>
</dbReference>
<accession>A0A6N4STU7</accession>
<gene>
    <name evidence="1" type="ordered locus">CHU_2605</name>
</gene>
<evidence type="ECO:0000313" key="1">
    <source>
        <dbReference type="EMBL" id="ABG59858.1"/>
    </source>
</evidence>
<organism evidence="1 2">
    <name type="scientific">Cytophaga hutchinsonii (strain ATCC 33406 / DSM 1761 / CIP 103989 / NBRC 15051 / NCIMB 9469 / D465)</name>
    <dbReference type="NCBI Taxonomy" id="269798"/>
    <lineage>
        <taxon>Bacteria</taxon>
        <taxon>Pseudomonadati</taxon>
        <taxon>Bacteroidota</taxon>
        <taxon>Cytophagia</taxon>
        <taxon>Cytophagales</taxon>
        <taxon>Cytophagaceae</taxon>
        <taxon>Cytophaga</taxon>
    </lineage>
</organism>
<name>A0A6N4STU7_CYTH3</name>
<dbReference type="KEGG" id="chu:CHU_2605"/>
<evidence type="ECO:0008006" key="3">
    <source>
        <dbReference type="Google" id="ProtNLM"/>
    </source>
</evidence>
<proteinExistence type="predicted"/>
<keyword evidence="2" id="KW-1185">Reference proteome</keyword>
<dbReference type="InterPro" id="IPR019861">
    <property type="entry name" value="PorP/SprF_Bacteroidetes"/>
</dbReference>
<dbReference type="Pfam" id="PF11751">
    <property type="entry name" value="PorP_SprF"/>
    <property type="match status" value="1"/>
</dbReference>
<evidence type="ECO:0000313" key="2">
    <source>
        <dbReference type="Proteomes" id="UP000001822"/>
    </source>
</evidence>
<reference evidence="1 2" key="1">
    <citation type="journal article" date="2007" name="Appl. Environ. Microbiol.">
        <title>Genome sequence of the cellulolytic gliding bacterium Cytophaga hutchinsonii.</title>
        <authorList>
            <person name="Xie G."/>
            <person name="Bruce D.C."/>
            <person name="Challacombe J.F."/>
            <person name="Chertkov O."/>
            <person name="Detter J.C."/>
            <person name="Gilna P."/>
            <person name="Han C.S."/>
            <person name="Lucas S."/>
            <person name="Misra M."/>
            <person name="Myers G.L."/>
            <person name="Richardson P."/>
            <person name="Tapia R."/>
            <person name="Thayer N."/>
            <person name="Thompson L.S."/>
            <person name="Brettin T.S."/>
            <person name="Henrissat B."/>
            <person name="Wilson D.B."/>
            <person name="McBride M.J."/>
        </authorList>
    </citation>
    <scope>NUCLEOTIDE SEQUENCE [LARGE SCALE GENOMIC DNA]</scope>
    <source>
        <strain evidence="2">ATCC 33406 / DSM 1761 / CIP 103989 / NBRC 15051 / NCIMB 9469 / D465</strain>
    </source>
</reference>
<dbReference type="NCBIfam" id="TIGR03519">
    <property type="entry name" value="T9SS_PorP_fam"/>
    <property type="match status" value="1"/>
</dbReference>